<dbReference type="PANTHER" id="PTHR24286">
    <property type="entry name" value="CYTOCHROME P450 26"/>
    <property type="match status" value="1"/>
</dbReference>
<keyword evidence="3" id="KW-0472">Membrane</keyword>
<dbReference type="GO" id="GO:0016132">
    <property type="term" value="P:brassinosteroid biosynthetic process"/>
    <property type="evidence" value="ECO:0007669"/>
    <property type="project" value="TreeGrafter"/>
</dbReference>
<evidence type="ECO:0000256" key="2">
    <source>
        <dbReference type="ARBA" id="ARBA00023004"/>
    </source>
</evidence>
<protein>
    <submittedName>
        <fullName evidence="4">Cytochrome</fullName>
    </submittedName>
</protein>
<dbReference type="GO" id="GO:0016125">
    <property type="term" value="P:sterol metabolic process"/>
    <property type="evidence" value="ECO:0007669"/>
    <property type="project" value="TreeGrafter"/>
</dbReference>
<dbReference type="Pfam" id="PF00067">
    <property type="entry name" value="p450"/>
    <property type="match status" value="1"/>
</dbReference>
<evidence type="ECO:0000256" key="3">
    <source>
        <dbReference type="SAM" id="Phobius"/>
    </source>
</evidence>
<accession>A0AAW2U5M1</accession>
<proteinExistence type="predicted"/>
<keyword evidence="2" id="KW-0408">Iron</keyword>
<dbReference type="PANTHER" id="PTHR24286:SF185">
    <property type="entry name" value="CYTOCHROME P450 87A3-LIKE"/>
    <property type="match status" value="1"/>
</dbReference>
<feature type="transmembrane region" description="Helical" evidence="3">
    <location>
        <begin position="247"/>
        <end position="269"/>
    </location>
</feature>
<organism evidence="4">
    <name type="scientific">Sesamum latifolium</name>
    <dbReference type="NCBI Taxonomy" id="2727402"/>
    <lineage>
        <taxon>Eukaryota</taxon>
        <taxon>Viridiplantae</taxon>
        <taxon>Streptophyta</taxon>
        <taxon>Embryophyta</taxon>
        <taxon>Tracheophyta</taxon>
        <taxon>Spermatophyta</taxon>
        <taxon>Magnoliopsida</taxon>
        <taxon>eudicotyledons</taxon>
        <taxon>Gunneridae</taxon>
        <taxon>Pentapetalae</taxon>
        <taxon>asterids</taxon>
        <taxon>lamiids</taxon>
        <taxon>Lamiales</taxon>
        <taxon>Pedaliaceae</taxon>
        <taxon>Sesamum</taxon>
    </lineage>
</organism>
<dbReference type="Gene3D" id="1.10.630.10">
    <property type="entry name" value="Cytochrome P450"/>
    <property type="match status" value="1"/>
</dbReference>
<dbReference type="GO" id="GO:0004497">
    <property type="term" value="F:monooxygenase activity"/>
    <property type="evidence" value="ECO:0007669"/>
    <property type="project" value="InterPro"/>
</dbReference>
<dbReference type="InterPro" id="IPR036396">
    <property type="entry name" value="Cyt_P450_sf"/>
</dbReference>
<evidence type="ECO:0000313" key="4">
    <source>
        <dbReference type="EMBL" id="KAL0411952.1"/>
    </source>
</evidence>
<dbReference type="InterPro" id="IPR001128">
    <property type="entry name" value="Cyt_P450"/>
</dbReference>
<keyword evidence="3" id="KW-0812">Transmembrane</keyword>
<gene>
    <name evidence="4" type="ORF">Slati_3784900</name>
</gene>
<dbReference type="SUPFAM" id="SSF48264">
    <property type="entry name" value="Cytochrome P450"/>
    <property type="match status" value="1"/>
</dbReference>
<dbReference type="GO" id="GO:0016705">
    <property type="term" value="F:oxidoreductase activity, acting on paired donors, with incorporation or reduction of molecular oxygen"/>
    <property type="evidence" value="ECO:0007669"/>
    <property type="project" value="InterPro"/>
</dbReference>
<dbReference type="AlphaFoldDB" id="A0AAW2U5M1"/>
<dbReference type="GO" id="GO:0020037">
    <property type="term" value="F:heme binding"/>
    <property type="evidence" value="ECO:0007669"/>
    <property type="project" value="InterPro"/>
</dbReference>
<evidence type="ECO:0000256" key="1">
    <source>
        <dbReference type="ARBA" id="ARBA00022723"/>
    </source>
</evidence>
<keyword evidence="1" id="KW-0479">Metal-binding</keyword>
<name>A0AAW2U5M1_9LAMI</name>
<dbReference type="GO" id="GO:0005506">
    <property type="term" value="F:iron ion binding"/>
    <property type="evidence" value="ECO:0007669"/>
    <property type="project" value="InterPro"/>
</dbReference>
<comment type="caution">
    <text evidence="4">The sequence shown here is derived from an EMBL/GenBank/DDBJ whole genome shotgun (WGS) entry which is preliminary data.</text>
</comment>
<keyword evidence="3" id="KW-1133">Transmembrane helix</keyword>
<dbReference type="EMBL" id="JACGWN010000013">
    <property type="protein sequence ID" value="KAL0411952.1"/>
    <property type="molecule type" value="Genomic_DNA"/>
</dbReference>
<reference evidence="4" key="1">
    <citation type="submission" date="2020-06" db="EMBL/GenBank/DDBJ databases">
        <authorList>
            <person name="Li T."/>
            <person name="Hu X."/>
            <person name="Zhang T."/>
            <person name="Song X."/>
            <person name="Zhang H."/>
            <person name="Dai N."/>
            <person name="Sheng W."/>
            <person name="Hou X."/>
            <person name="Wei L."/>
        </authorList>
    </citation>
    <scope>NUCLEOTIDE SEQUENCE</scope>
    <source>
        <strain evidence="4">KEN1</strain>
        <tissue evidence="4">Leaf</tissue>
    </source>
</reference>
<feature type="transmembrane region" description="Helical" evidence="3">
    <location>
        <begin position="281"/>
        <end position="303"/>
    </location>
</feature>
<sequence length="304" mass="34705">MQRGVAARFDGLPFIGESLQYFSAQPLEGILPFIAKRMARYGPIFRTSLVGQPVVMCTDEEVNQYIFQQEGKIFQAWYTESALRITGEQGLLAHAGNSHKYLRDLVLNVVGPQRLKRELLHEMDTVTRKHLSLWTASHEVDVKIATETMAFELAAKKLVGFEEGKASELRENYKHFKDALISFPLYIPGTAFHRALQGRERAMRMIRSAIDERRSNSSNGHDFLDELMREIEDEETIMTQGIAEDMLFLLVFAAFETTSTAITLALHFLHQHPNVLQQLKVYPSIFIYHCFIILVVVACCFTCI</sequence>
<dbReference type="GO" id="GO:0010268">
    <property type="term" value="P:brassinosteroid homeostasis"/>
    <property type="evidence" value="ECO:0007669"/>
    <property type="project" value="TreeGrafter"/>
</dbReference>
<reference evidence="4" key="2">
    <citation type="journal article" date="2024" name="Plant">
        <title>Genomic evolution and insights into agronomic trait innovations of Sesamum species.</title>
        <authorList>
            <person name="Miao H."/>
            <person name="Wang L."/>
            <person name="Qu L."/>
            <person name="Liu H."/>
            <person name="Sun Y."/>
            <person name="Le M."/>
            <person name="Wang Q."/>
            <person name="Wei S."/>
            <person name="Zheng Y."/>
            <person name="Lin W."/>
            <person name="Duan Y."/>
            <person name="Cao H."/>
            <person name="Xiong S."/>
            <person name="Wang X."/>
            <person name="Wei L."/>
            <person name="Li C."/>
            <person name="Ma Q."/>
            <person name="Ju M."/>
            <person name="Zhao R."/>
            <person name="Li G."/>
            <person name="Mu C."/>
            <person name="Tian Q."/>
            <person name="Mei H."/>
            <person name="Zhang T."/>
            <person name="Gao T."/>
            <person name="Zhang H."/>
        </authorList>
    </citation>
    <scope>NUCLEOTIDE SEQUENCE</scope>
    <source>
        <strain evidence="4">KEN1</strain>
    </source>
</reference>